<evidence type="ECO:0000256" key="9">
    <source>
        <dbReference type="ARBA" id="ARBA00023316"/>
    </source>
</evidence>
<evidence type="ECO:0000256" key="8">
    <source>
        <dbReference type="ARBA" id="ARBA00023295"/>
    </source>
</evidence>
<comment type="similarity">
    <text evidence="2">Belongs to the SUN family.</text>
</comment>
<keyword evidence="4" id="KW-0964">Secreted</keyword>
<evidence type="ECO:0000256" key="6">
    <source>
        <dbReference type="ARBA" id="ARBA00022801"/>
    </source>
</evidence>
<evidence type="ECO:0000256" key="10">
    <source>
        <dbReference type="ARBA" id="ARBA00023326"/>
    </source>
</evidence>
<keyword evidence="3" id="KW-0134">Cell wall</keyword>
<feature type="region of interest" description="Disordered" evidence="11">
    <location>
        <begin position="107"/>
        <end position="151"/>
    </location>
</feature>
<dbReference type="AlphaFoldDB" id="A0A093UYU8"/>
<reference evidence="12" key="1">
    <citation type="journal article" date="2014" name="PLoS Genet.">
        <title>Signature Gene Expression Reveals Novel Clues to the Molecular Mechanisms of Dimorphic Transition in Penicillium marneffei.</title>
        <authorList>
            <person name="Yang E."/>
            <person name="Wang G."/>
            <person name="Cai J."/>
            <person name="Woo P.C."/>
            <person name="Lau S.K."/>
            <person name="Yuen K.-Y."/>
            <person name="Chow W.-N."/>
            <person name="Lin X."/>
        </authorList>
    </citation>
    <scope>NUCLEOTIDE SEQUENCE [LARGE SCALE GENOMIC DNA]</scope>
    <source>
        <strain evidence="12">PM1</strain>
    </source>
</reference>
<dbReference type="PANTHER" id="PTHR31316:SF0">
    <property type="entry name" value="SECRETED BETA-GLUCOSIDASE SIM1-RELATED"/>
    <property type="match status" value="1"/>
</dbReference>
<evidence type="ECO:0000256" key="4">
    <source>
        <dbReference type="ARBA" id="ARBA00022525"/>
    </source>
</evidence>
<keyword evidence="6" id="KW-0378">Hydrolase</keyword>
<dbReference type="eggNOG" id="ENOG502QPVV">
    <property type="taxonomic scope" value="Eukaryota"/>
</dbReference>
<dbReference type="InterPro" id="IPR005556">
    <property type="entry name" value="SUN"/>
</dbReference>
<gene>
    <name evidence="12" type="ORF">GQ26_0400730</name>
</gene>
<keyword evidence="8" id="KW-0326">Glycosidase</keyword>
<dbReference type="GO" id="GO:0031505">
    <property type="term" value="P:fungal-type cell wall organization"/>
    <property type="evidence" value="ECO:0007669"/>
    <property type="project" value="TreeGrafter"/>
</dbReference>
<keyword evidence="10" id="KW-0624">Polysaccharide degradation</keyword>
<feature type="compositionally biased region" description="Low complexity" evidence="11">
    <location>
        <begin position="107"/>
        <end position="147"/>
    </location>
</feature>
<name>A0A093UYU8_TALMA</name>
<dbReference type="GO" id="GO:0016798">
    <property type="term" value="F:hydrolase activity, acting on glycosyl bonds"/>
    <property type="evidence" value="ECO:0007669"/>
    <property type="project" value="UniProtKB-KW"/>
</dbReference>
<accession>A0A093UYU8</accession>
<dbReference type="HOGENOM" id="CLU_033459_1_0_1"/>
<dbReference type="GO" id="GO:0009277">
    <property type="term" value="C:fungal-type cell wall"/>
    <property type="evidence" value="ECO:0007669"/>
    <property type="project" value="TreeGrafter"/>
</dbReference>
<dbReference type="GO" id="GO:0009986">
    <property type="term" value="C:cell surface"/>
    <property type="evidence" value="ECO:0007669"/>
    <property type="project" value="TreeGrafter"/>
</dbReference>
<comment type="subcellular location">
    <subcellularLocation>
        <location evidence="1">Secreted</location>
        <location evidence="1">Cell wall</location>
    </subcellularLocation>
</comment>
<dbReference type="GO" id="GO:0000272">
    <property type="term" value="P:polysaccharide catabolic process"/>
    <property type="evidence" value="ECO:0007669"/>
    <property type="project" value="UniProtKB-KW"/>
</dbReference>
<evidence type="ECO:0000256" key="5">
    <source>
        <dbReference type="ARBA" id="ARBA00022729"/>
    </source>
</evidence>
<sequence length="425" mass="43753">MKLSATIAIAAAGTLASAQGHHHAHHHAHKRDTVATSTIDEVVTVYQLDGTPVPYADVCQGIKNGDFKWANGAPSGACATTTSTSLTVKAAEFIQTTVSISSTSSTVVTTSAEPTTSAAPTTSSTSTTSTTSSTPAATTTPSSSGATGVDAPFPDGELSCDTFPSKYGAVPLDFHGLGGWSGIQYPTFNSLQTLVENIVTAVTGESCTEGAFCSYQCPEGYLKSQWPVTQGATGQSVGGIKCSGGKLVRTNPEYETLCIAGVPALSVKNTLSETVCICRTDYPGTESETLPSCVSPGQTIQLANPDGDTYYQWQGKSTSAQYYINPAGADVSSACTWGSASEPTLGNWAPMNLGLGYKGGLTYASIFPNTPTTSSLLEFNVRYEGASSQCSWDASARTYKSTGGDSSSGCTVSIANGSSATLVLY</sequence>
<organism evidence="12">
    <name type="scientific">Talaromyces marneffei PM1</name>
    <dbReference type="NCBI Taxonomy" id="1077442"/>
    <lineage>
        <taxon>Eukaryota</taxon>
        <taxon>Fungi</taxon>
        <taxon>Dikarya</taxon>
        <taxon>Ascomycota</taxon>
        <taxon>Pezizomycotina</taxon>
        <taxon>Eurotiomycetes</taxon>
        <taxon>Eurotiomycetidae</taxon>
        <taxon>Eurotiales</taxon>
        <taxon>Trichocomaceae</taxon>
        <taxon>Talaromyces</taxon>
        <taxon>Talaromyces sect. Talaromyces</taxon>
    </lineage>
</organism>
<comment type="caution">
    <text evidence="12">The sequence shown here is derived from an EMBL/GenBank/DDBJ whole genome shotgun (WGS) entry which is preliminary data.</text>
</comment>
<protein>
    <submittedName>
        <fullName evidence="12">Secreted beta-glucosidase sun1</fullName>
    </submittedName>
</protein>
<evidence type="ECO:0000256" key="1">
    <source>
        <dbReference type="ARBA" id="ARBA00004191"/>
    </source>
</evidence>
<evidence type="ECO:0000256" key="3">
    <source>
        <dbReference type="ARBA" id="ARBA00022512"/>
    </source>
</evidence>
<keyword evidence="7" id="KW-0119">Carbohydrate metabolism</keyword>
<evidence type="ECO:0000256" key="7">
    <source>
        <dbReference type="ARBA" id="ARBA00023277"/>
    </source>
</evidence>
<keyword evidence="9" id="KW-0961">Cell wall biogenesis/degradation</keyword>
<evidence type="ECO:0000256" key="2">
    <source>
        <dbReference type="ARBA" id="ARBA00010579"/>
    </source>
</evidence>
<keyword evidence="5" id="KW-0732">Signal</keyword>
<dbReference type="InterPro" id="IPR051526">
    <property type="entry name" value="Beta-Glucosidase_SUN"/>
</dbReference>
<dbReference type="PANTHER" id="PTHR31316">
    <property type="entry name" value="BETA-GLUCOSIDASE-LIKE PROTEIN NCA3, MITOCHONDRIAL-RELATED"/>
    <property type="match status" value="1"/>
</dbReference>
<dbReference type="Pfam" id="PF03856">
    <property type="entry name" value="SUN"/>
    <property type="match status" value="1"/>
</dbReference>
<proteinExistence type="inferred from homology"/>
<evidence type="ECO:0000313" key="12">
    <source>
        <dbReference type="EMBL" id="KFX42904.1"/>
    </source>
</evidence>
<dbReference type="EMBL" id="JPOX01000040">
    <property type="protein sequence ID" value="KFX42904.1"/>
    <property type="molecule type" value="Genomic_DNA"/>
</dbReference>
<evidence type="ECO:0000256" key="11">
    <source>
        <dbReference type="SAM" id="MobiDB-lite"/>
    </source>
</evidence>